<comment type="caution">
    <text evidence="2">The sequence shown here is derived from an EMBL/GenBank/DDBJ whole genome shotgun (WGS) entry which is preliminary data.</text>
</comment>
<evidence type="ECO:0000256" key="1">
    <source>
        <dbReference type="SAM" id="SignalP"/>
    </source>
</evidence>
<protein>
    <submittedName>
        <fullName evidence="2">Uncharacterized protein</fullName>
    </submittedName>
</protein>
<keyword evidence="3" id="KW-1185">Reference proteome</keyword>
<dbReference type="SUPFAM" id="SSF53335">
    <property type="entry name" value="S-adenosyl-L-methionine-dependent methyltransferases"/>
    <property type="match status" value="1"/>
</dbReference>
<keyword evidence="1" id="KW-0732">Signal</keyword>
<dbReference type="GO" id="GO:0032991">
    <property type="term" value="C:protein-containing complex"/>
    <property type="evidence" value="ECO:0007669"/>
    <property type="project" value="TreeGrafter"/>
</dbReference>
<dbReference type="PANTHER" id="PTHR14614">
    <property type="entry name" value="HEPATOCELLULAR CARCINOMA-ASSOCIATED ANTIGEN"/>
    <property type="match status" value="1"/>
</dbReference>
<dbReference type="Gene3D" id="3.40.50.150">
    <property type="entry name" value="Vaccinia Virus protein VP39"/>
    <property type="match status" value="1"/>
</dbReference>
<name>A0AAN9BUR5_9CAEN</name>
<evidence type="ECO:0000313" key="2">
    <source>
        <dbReference type="EMBL" id="KAK7112976.1"/>
    </source>
</evidence>
<dbReference type="InterPro" id="IPR019410">
    <property type="entry name" value="Methyltransf_16"/>
</dbReference>
<evidence type="ECO:0000313" key="3">
    <source>
        <dbReference type="Proteomes" id="UP001374579"/>
    </source>
</evidence>
<dbReference type="AlphaFoldDB" id="A0AAN9BUR5"/>
<accession>A0AAN9BUR5</accession>
<feature type="signal peptide" evidence="1">
    <location>
        <begin position="1"/>
        <end position="16"/>
    </location>
</feature>
<dbReference type="EMBL" id="JBAMIC010000002">
    <property type="protein sequence ID" value="KAK7112976.1"/>
    <property type="molecule type" value="Genomic_DNA"/>
</dbReference>
<reference evidence="2 3" key="1">
    <citation type="submission" date="2024-02" db="EMBL/GenBank/DDBJ databases">
        <title>Chromosome-scale genome assembly of the rough periwinkle Littorina saxatilis.</title>
        <authorList>
            <person name="De Jode A."/>
            <person name="Faria R."/>
            <person name="Formenti G."/>
            <person name="Sims Y."/>
            <person name="Smith T.P."/>
            <person name="Tracey A."/>
            <person name="Wood J.M.D."/>
            <person name="Zagrodzka Z.B."/>
            <person name="Johannesson K."/>
            <person name="Butlin R.K."/>
            <person name="Leder E.H."/>
        </authorList>
    </citation>
    <scope>NUCLEOTIDE SEQUENCE [LARGE SCALE GENOMIC DNA]</scope>
    <source>
        <strain evidence="2">Snail1</strain>
        <tissue evidence="2">Muscle</tissue>
    </source>
</reference>
<dbReference type="PANTHER" id="PTHR14614:SF109">
    <property type="entry name" value="RIBOSOMAL LYSINE N-METHYLTRANSFERASE 5"/>
    <property type="match status" value="1"/>
</dbReference>
<dbReference type="Proteomes" id="UP001374579">
    <property type="component" value="Unassembled WGS sequence"/>
</dbReference>
<dbReference type="GO" id="GO:0005829">
    <property type="term" value="C:cytosol"/>
    <property type="evidence" value="ECO:0007669"/>
    <property type="project" value="TreeGrafter"/>
</dbReference>
<gene>
    <name evidence="2" type="ORF">V1264_012346</name>
</gene>
<proteinExistence type="predicted"/>
<feature type="chain" id="PRO_5042918683" evidence="1">
    <location>
        <begin position="17"/>
        <end position="273"/>
    </location>
</feature>
<sequence>MMKEVIFWMIVLLSETEKDCSCEMELENGAEQKADKTDSEGTCVEQEPKQCCKSPCSTVSFSSAQTMALVPYNEESLPILFKPERQFTFLGHTLTIRQDWGNHGVAAVVWDAAIVLGEYLEKHQDIVRNRHVLELGAGTGLVGIVAALAGGEVTCTERAETLDHLRATVSSNLNGHRLEVKELDWTHDHSYLNSDYDVILGADIVYIEDTFPDLLRTLLHFAGPDTKVLLSCKIRYQRDSKFLTMLKEHFHISKVHFDLERDIYIYAAKKTER</sequence>
<organism evidence="2 3">
    <name type="scientific">Littorina saxatilis</name>
    <dbReference type="NCBI Taxonomy" id="31220"/>
    <lineage>
        <taxon>Eukaryota</taxon>
        <taxon>Metazoa</taxon>
        <taxon>Spiralia</taxon>
        <taxon>Lophotrochozoa</taxon>
        <taxon>Mollusca</taxon>
        <taxon>Gastropoda</taxon>
        <taxon>Caenogastropoda</taxon>
        <taxon>Littorinimorpha</taxon>
        <taxon>Littorinoidea</taxon>
        <taxon>Littorinidae</taxon>
        <taxon>Littorina</taxon>
    </lineage>
</organism>
<dbReference type="InterPro" id="IPR029063">
    <property type="entry name" value="SAM-dependent_MTases_sf"/>
</dbReference>
<dbReference type="Pfam" id="PF10294">
    <property type="entry name" value="Methyltransf_16"/>
    <property type="match status" value="1"/>
</dbReference>
<dbReference type="CDD" id="cd02440">
    <property type="entry name" value="AdoMet_MTases"/>
    <property type="match status" value="1"/>
</dbReference>